<dbReference type="PIRSF" id="PIRSF005572">
    <property type="entry name" value="NifS"/>
    <property type="match status" value="1"/>
</dbReference>
<evidence type="ECO:0000313" key="4">
    <source>
        <dbReference type="EMBL" id="SUZ87628.1"/>
    </source>
</evidence>
<keyword evidence="2" id="KW-0663">Pyridoxal phosphate</keyword>
<dbReference type="AlphaFoldDB" id="A0A381R9M3"/>
<dbReference type="InterPro" id="IPR015422">
    <property type="entry name" value="PyrdxlP-dep_Trfase_small"/>
</dbReference>
<sequence length="387" mass="42679">MIYLDNAATTSMDPEIITSLHGCMRDQFANSGAVYGIGIDAKKKIEEATENIAFALGIPSSHNLVFTSGGTESNNLFIKGLCFPDKKTAYLGLEHPSITETVLSFKKFSNEPFSLLKFNRQGRLDLSCLPLLKEKKIRLLCLSHVNNELGTINDPVLLIDAMKKESPQTRLFLDGVQAVGKIKLNKCMWDGLAGYSLSAHKFHGPKGIGLLVYDSNLNLAPQLHGGKQQFGVRAGTLPVPLIMAFAQAIELAIARQQKTQEHLKKLQEHLIGGLNKLEIPILYNSSYGEFQSPAIVNFRFPPVEAEVMVHHLEEKEIFAGIGSACSAHSKEPSKILMGMGLTEEQARCSLRVSFSHANTVTEIEKFLHVFAETYQKLLPTFKDRAVG</sequence>
<gene>
    <name evidence="4" type="ORF">METZ01_LOCUS40482</name>
</gene>
<dbReference type="Gene3D" id="3.40.640.10">
    <property type="entry name" value="Type I PLP-dependent aspartate aminotransferase-like (Major domain)"/>
    <property type="match status" value="1"/>
</dbReference>
<feature type="domain" description="Aminotransferase class V" evidence="3">
    <location>
        <begin position="2"/>
        <end position="366"/>
    </location>
</feature>
<protein>
    <recommendedName>
        <fullName evidence="3">Aminotransferase class V domain-containing protein</fullName>
    </recommendedName>
</protein>
<proteinExistence type="predicted"/>
<dbReference type="InterPro" id="IPR015421">
    <property type="entry name" value="PyrdxlP-dep_Trfase_major"/>
</dbReference>
<comment type="cofactor">
    <cofactor evidence="1">
        <name>pyridoxal 5'-phosphate</name>
        <dbReference type="ChEBI" id="CHEBI:597326"/>
    </cofactor>
</comment>
<evidence type="ECO:0000256" key="2">
    <source>
        <dbReference type="ARBA" id="ARBA00022898"/>
    </source>
</evidence>
<dbReference type="EMBL" id="UINC01001733">
    <property type="protein sequence ID" value="SUZ87628.1"/>
    <property type="molecule type" value="Genomic_DNA"/>
</dbReference>
<dbReference type="InterPro" id="IPR016454">
    <property type="entry name" value="Cysteine_dSase"/>
</dbReference>
<dbReference type="PANTHER" id="PTHR11601:SF50">
    <property type="entry name" value="CYSTEINE DESULFURASE ISCS 2-RELATED"/>
    <property type="match status" value="1"/>
</dbReference>
<dbReference type="InterPro" id="IPR015424">
    <property type="entry name" value="PyrdxlP-dep_Trfase"/>
</dbReference>
<evidence type="ECO:0000259" key="3">
    <source>
        <dbReference type="Pfam" id="PF00266"/>
    </source>
</evidence>
<dbReference type="Gene3D" id="1.10.260.50">
    <property type="match status" value="1"/>
</dbReference>
<dbReference type="InterPro" id="IPR000192">
    <property type="entry name" value="Aminotrans_V_dom"/>
</dbReference>
<reference evidence="4" key="1">
    <citation type="submission" date="2018-05" db="EMBL/GenBank/DDBJ databases">
        <authorList>
            <person name="Lanie J.A."/>
            <person name="Ng W.-L."/>
            <person name="Kazmierczak K.M."/>
            <person name="Andrzejewski T.M."/>
            <person name="Davidsen T.M."/>
            <person name="Wayne K.J."/>
            <person name="Tettelin H."/>
            <person name="Glass J.I."/>
            <person name="Rusch D."/>
            <person name="Podicherti R."/>
            <person name="Tsui H.-C.T."/>
            <person name="Winkler M.E."/>
        </authorList>
    </citation>
    <scope>NUCLEOTIDE SEQUENCE</scope>
</reference>
<evidence type="ECO:0000256" key="1">
    <source>
        <dbReference type="ARBA" id="ARBA00001933"/>
    </source>
</evidence>
<dbReference type="Gene3D" id="3.90.1150.10">
    <property type="entry name" value="Aspartate Aminotransferase, domain 1"/>
    <property type="match status" value="1"/>
</dbReference>
<name>A0A381R9M3_9ZZZZ</name>
<dbReference type="SUPFAM" id="SSF53383">
    <property type="entry name" value="PLP-dependent transferases"/>
    <property type="match status" value="1"/>
</dbReference>
<dbReference type="PANTHER" id="PTHR11601">
    <property type="entry name" value="CYSTEINE DESULFURYLASE FAMILY MEMBER"/>
    <property type="match status" value="1"/>
</dbReference>
<accession>A0A381R9M3</accession>
<dbReference type="Pfam" id="PF00266">
    <property type="entry name" value="Aminotran_5"/>
    <property type="match status" value="1"/>
</dbReference>
<organism evidence="4">
    <name type="scientific">marine metagenome</name>
    <dbReference type="NCBI Taxonomy" id="408172"/>
    <lineage>
        <taxon>unclassified sequences</taxon>
        <taxon>metagenomes</taxon>
        <taxon>ecological metagenomes</taxon>
    </lineage>
</organism>